<accession>A0A9P3YM29</accession>
<organism evidence="2 3">
    <name type="scientific">Clostridioides difficile</name>
    <name type="common">Peptoclostridium difficile</name>
    <dbReference type="NCBI Taxonomy" id="1496"/>
    <lineage>
        <taxon>Bacteria</taxon>
        <taxon>Bacillati</taxon>
        <taxon>Bacillota</taxon>
        <taxon>Clostridia</taxon>
        <taxon>Peptostreptococcales</taxon>
        <taxon>Peptostreptococcaceae</taxon>
        <taxon>Clostridioides</taxon>
    </lineage>
</organism>
<gene>
    <name evidence="2" type="ORF">KRQ00_000758</name>
</gene>
<feature type="compositionally biased region" description="Basic residues" evidence="1">
    <location>
        <begin position="27"/>
        <end position="38"/>
    </location>
</feature>
<reference evidence="2" key="2">
    <citation type="submission" date="2021-06" db="EMBL/GenBank/DDBJ databases">
        <authorList>
            <consortium name="NCBI Pathogen Detection Project"/>
        </authorList>
    </citation>
    <scope>NUCLEOTIDE SEQUENCE</scope>
    <source>
        <strain evidence="2">Clostridioides</strain>
    </source>
</reference>
<name>A0A9P3YM29_CLODI</name>
<evidence type="ECO:0000313" key="3">
    <source>
        <dbReference type="Proteomes" id="UP000879542"/>
    </source>
</evidence>
<reference evidence="2" key="1">
    <citation type="journal article" date="2018" name="Genome Biol.">
        <title>SKESA: strategic k-mer extension for scrupulous assemblies.</title>
        <authorList>
            <person name="Souvorov A."/>
            <person name="Agarwala R."/>
            <person name="Lipman D.J."/>
        </authorList>
    </citation>
    <scope>NUCLEOTIDE SEQUENCE</scope>
    <source>
        <strain evidence="2">Clostridioides</strain>
    </source>
</reference>
<feature type="region of interest" description="Disordered" evidence="1">
    <location>
        <begin position="208"/>
        <end position="269"/>
    </location>
</feature>
<comment type="caution">
    <text evidence="2">The sequence shown here is derived from an EMBL/GenBank/DDBJ whole genome shotgun (WGS) entry which is preliminary data.</text>
</comment>
<feature type="region of interest" description="Disordered" evidence="1">
    <location>
        <begin position="24"/>
        <end position="49"/>
    </location>
</feature>
<protein>
    <submittedName>
        <fullName evidence="2">Uncharacterized protein</fullName>
    </submittedName>
</protein>
<dbReference type="GeneID" id="66353500"/>
<sequence>MNNLLFLIGVIALSNGNISIFDDKNKSKGNNRVRKNKKNANDKLSQSTHGNLRFDANDIKRGLRLMDLSEEDLEMGMEIITRTKKYMSRDERKILIKIESVLDLVRGIKKLNNIDMVDTEDETDFFRKMDSDDKKNMMIKEIIDVFPEKRKNSVEKAIGMKKKIDLFAELFLPDDFGEGGFSLSSLANINNLGSMNNLKLLGSLLRGDDSNNDDEDNNDELNYEDEELDCEDKELDDDYDELTDEGEMEDNEDELVEDKNTGYENIENDEDIVYDEELYNINEQESEYNYNEKNTKTRAKKKR</sequence>
<evidence type="ECO:0000256" key="1">
    <source>
        <dbReference type="SAM" id="MobiDB-lite"/>
    </source>
</evidence>
<feature type="region of interest" description="Disordered" evidence="1">
    <location>
        <begin position="283"/>
        <end position="303"/>
    </location>
</feature>
<evidence type="ECO:0000313" key="2">
    <source>
        <dbReference type="EMBL" id="HBH2619028.1"/>
    </source>
</evidence>
<proteinExistence type="predicted"/>
<feature type="compositionally biased region" description="Polar residues" evidence="1">
    <location>
        <begin position="283"/>
        <end position="292"/>
    </location>
</feature>
<feature type="compositionally biased region" description="Acidic residues" evidence="1">
    <location>
        <begin position="210"/>
        <end position="256"/>
    </location>
</feature>
<dbReference type="AlphaFoldDB" id="A0A9P3YM29"/>
<dbReference type="Proteomes" id="UP000879542">
    <property type="component" value="Unassembled WGS sequence"/>
</dbReference>
<dbReference type="RefSeq" id="WP_021371954.1">
    <property type="nucleotide sequence ID" value="NZ_AP025558.1"/>
</dbReference>
<dbReference type="EMBL" id="DAEQIJ010000002">
    <property type="protein sequence ID" value="HBH2619028.1"/>
    <property type="molecule type" value="Genomic_DNA"/>
</dbReference>